<evidence type="ECO:0000313" key="1">
    <source>
        <dbReference type="EMBL" id="MEQ2487765.1"/>
    </source>
</evidence>
<proteinExistence type="predicted"/>
<evidence type="ECO:0000313" key="2">
    <source>
        <dbReference type="Proteomes" id="UP001487296"/>
    </source>
</evidence>
<dbReference type="Gene3D" id="2.60.40.1080">
    <property type="match status" value="1"/>
</dbReference>
<dbReference type="EMBL" id="JBBNFP010000078">
    <property type="protein sequence ID" value="MEQ2487765.1"/>
    <property type="molecule type" value="Genomic_DNA"/>
</dbReference>
<keyword evidence="2" id="KW-1185">Reference proteome</keyword>
<name>A0ABV1FTT2_9BACT</name>
<gene>
    <name evidence="1" type="ORF">AAAT34_12035</name>
</gene>
<dbReference type="Proteomes" id="UP001487296">
    <property type="component" value="Unassembled WGS sequence"/>
</dbReference>
<comment type="caution">
    <text evidence="1">The sequence shown here is derived from an EMBL/GenBank/DDBJ whole genome shotgun (WGS) entry which is preliminary data.</text>
</comment>
<dbReference type="SUPFAM" id="SSF49373">
    <property type="entry name" value="Invasin/intimin cell-adhesion fragments"/>
    <property type="match status" value="1"/>
</dbReference>
<accession>A0ABV1FTT2</accession>
<protein>
    <recommendedName>
        <fullName evidence="3">BIG2 domain-containing protein</fullName>
    </recommendedName>
</protein>
<dbReference type="InterPro" id="IPR008964">
    <property type="entry name" value="Invasin/intimin_cell_adhesion"/>
</dbReference>
<sequence length="686" mass="73697">MTFADPSNRTFEFNATEGTTFANVATLSPVVEGATISYESNNVELASVTNDGEVTVTTDKAGTATITASFAGNDNYEASTASYTITVKPQEIVGENRWVKTTLSDLLPTDQVVIVDVTSKCAMSNDNGTTKAPAAVSVTLDGDALTGTVAENCVWNVTKNSDNTYTFFPNGTTEKWLYTTRDNNGVRVGTSDNKYFVEHADGSYNGLENTATTRYVGVYNSKDWRCYTSTSTNIKSTSIAYYKYASNKTATKIVFEKGDATYDQGTENPLYENAAKVTTADGTEVAVATVTYASSDDIHAVVDEKGAVLVDATVPGTYTITASFAGDDTYASAKASYTITVNKVLQLTGEGTLDKPYTVADVIAIVNDGAQTKNPVYVKGVVSKVVSTANNIEQYKNCDYFIVDEEGSSASIEAFRGKYLGNTDFTSLAQIAAGDKVILCGVMTKYNDIVELDKGNYIAKFWDIEALVLDEKADNNTIEAKRHATVYMDRTFNANAWNTLVLPFDMTAEQVTATFGADTKLANYMGTTMNEDGTYTLNFQTTDVITANTPVFVYGAKNVDTQTIEDVNVVVGDPVATPASAAFAFQGSYGKMQVNAGDWFISSDNNFYRAKGTESMKATRALFRATTAEAAAKGLTISIDGEATAIQGIVTDKADSDAPAYNLAGQRVADNYRGIIIKGGKKYLNK</sequence>
<organism evidence="1 2">
    <name type="scientific">Hallella faecis</name>
    <dbReference type="NCBI Taxonomy" id="2841596"/>
    <lineage>
        <taxon>Bacteria</taxon>
        <taxon>Pseudomonadati</taxon>
        <taxon>Bacteroidota</taxon>
        <taxon>Bacteroidia</taxon>
        <taxon>Bacteroidales</taxon>
        <taxon>Prevotellaceae</taxon>
        <taxon>Hallella</taxon>
    </lineage>
</organism>
<reference evidence="1 2" key="1">
    <citation type="submission" date="2024-04" db="EMBL/GenBank/DDBJ databases">
        <title>Human intestinal bacterial collection.</title>
        <authorList>
            <person name="Pauvert C."/>
            <person name="Hitch T.C.A."/>
            <person name="Clavel T."/>
        </authorList>
    </citation>
    <scope>NUCLEOTIDE SEQUENCE [LARGE SCALE GENOMIC DNA]</scope>
    <source>
        <strain evidence="1 2">CLA-AA-H145</strain>
    </source>
</reference>
<evidence type="ECO:0008006" key="3">
    <source>
        <dbReference type="Google" id="ProtNLM"/>
    </source>
</evidence>